<dbReference type="EMBL" id="LIAE01010420">
    <property type="protein sequence ID" value="PAV61292.1"/>
    <property type="molecule type" value="Genomic_DNA"/>
</dbReference>
<proteinExistence type="predicted"/>
<evidence type="ECO:0000256" key="1">
    <source>
        <dbReference type="SAM" id="SignalP"/>
    </source>
</evidence>
<evidence type="ECO:0000313" key="3">
    <source>
        <dbReference type="Proteomes" id="UP000218231"/>
    </source>
</evidence>
<name>A0A2A2JIB3_9BILA</name>
<evidence type="ECO:0008006" key="4">
    <source>
        <dbReference type="Google" id="ProtNLM"/>
    </source>
</evidence>
<keyword evidence="1" id="KW-0732">Signal</keyword>
<sequence length="139" mass="16475">MKLFSPILLLALFSIITKTNAISGWDCGNGTFSTYSSFFISYFSYRNEINDCCYQHDEDIKYDYLSRHQADDRFCQCLDRIDSFYARWVVKPSFCNAVKAYSYFTYSPERSRISIDYPTKKGRVWRYNRDLGQMVLQSE</sequence>
<dbReference type="AlphaFoldDB" id="A0A2A2JIB3"/>
<evidence type="ECO:0000313" key="2">
    <source>
        <dbReference type="EMBL" id="PAV61292.1"/>
    </source>
</evidence>
<protein>
    <recommendedName>
        <fullName evidence="4">Phospholipase A2 domain-containing protein</fullName>
    </recommendedName>
</protein>
<reference evidence="2 3" key="1">
    <citation type="journal article" date="2017" name="Curr. Biol.">
        <title>Genome architecture and evolution of a unichromosomal asexual nematode.</title>
        <authorList>
            <person name="Fradin H."/>
            <person name="Zegar C."/>
            <person name="Gutwein M."/>
            <person name="Lucas J."/>
            <person name="Kovtun M."/>
            <person name="Corcoran D."/>
            <person name="Baugh L.R."/>
            <person name="Kiontke K."/>
            <person name="Gunsalus K."/>
            <person name="Fitch D.H."/>
            <person name="Piano F."/>
        </authorList>
    </citation>
    <scope>NUCLEOTIDE SEQUENCE [LARGE SCALE GENOMIC DNA]</scope>
    <source>
        <strain evidence="2">PF1309</strain>
    </source>
</reference>
<dbReference type="Proteomes" id="UP000218231">
    <property type="component" value="Unassembled WGS sequence"/>
</dbReference>
<feature type="signal peptide" evidence="1">
    <location>
        <begin position="1"/>
        <end position="21"/>
    </location>
</feature>
<gene>
    <name evidence="2" type="ORF">WR25_13793</name>
</gene>
<keyword evidence="3" id="KW-1185">Reference proteome</keyword>
<accession>A0A2A2JIB3</accession>
<organism evidence="2 3">
    <name type="scientific">Diploscapter pachys</name>
    <dbReference type="NCBI Taxonomy" id="2018661"/>
    <lineage>
        <taxon>Eukaryota</taxon>
        <taxon>Metazoa</taxon>
        <taxon>Ecdysozoa</taxon>
        <taxon>Nematoda</taxon>
        <taxon>Chromadorea</taxon>
        <taxon>Rhabditida</taxon>
        <taxon>Rhabditina</taxon>
        <taxon>Rhabditomorpha</taxon>
        <taxon>Rhabditoidea</taxon>
        <taxon>Rhabditidae</taxon>
        <taxon>Diploscapter</taxon>
    </lineage>
</organism>
<comment type="caution">
    <text evidence="2">The sequence shown here is derived from an EMBL/GenBank/DDBJ whole genome shotgun (WGS) entry which is preliminary data.</text>
</comment>
<feature type="chain" id="PRO_5012245927" description="Phospholipase A2 domain-containing protein" evidence="1">
    <location>
        <begin position="22"/>
        <end position="139"/>
    </location>
</feature>